<organism evidence="3 4">
    <name type="scientific">Ancylostoma ceylanicum</name>
    <dbReference type="NCBI Taxonomy" id="53326"/>
    <lineage>
        <taxon>Eukaryota</taxon>
        <taxon>Metazoa</taxon>
        <taxon>Ecdysozoa</taxon>
        <taxon>Nematoda</taxon>
        <taxon>Chromadorea</taxon>
        <taxon>Rhabditida</taxon>
        <taxon>Rhabditina</taxon>
        <taxon>Rhabditomorpha</taxon>
        <taxon>Strongyloidea</taxon>
        <taxon>Ancylostomatidae</taxon>
        <taxon>Ancylostomatinae</taxon>
        <taxon>Ancylostoma</taxon>
    </lineage>
</organism>
<feature type="region of interest" description="Disordered" evidence="1">
    <location>
        <begin position="1"/>
        <end position="71"/>
    </location>
</feature>
<evidence type="ECO:0000256" key="2">
    <source>
        <dbReference type="SAM" id="Phobius"/>
    </source>
</evidence>
<dbReference type="AlphaFoldDB" id="A0A016S338"/>
<feature type="compositionally biased region" description="Basic and acidic residues" evidence="1">
    <location>
        <begin position="1"/>
        <end position="20"/>
    </location>
</feature>
<evidence type="ECO:0000313" key="4">
    <source>
        <dbReference type="Proteomes" id="UP000024635"/>
    </source>
</evidence>
<feature type="compositionally biased region" description="Basic and acidic residues" evidence="1">
    <location>
        <begin position="31"/>
        <end position="47"/>
    </location>
</feature>
<keyword evidence="2" id="KW-0472">Membrane</keyword>
<dbReference type="OrthoDB" id="5846844at2759"/>
<evidence type="ECO:0000313" key="3">
    <source>
        <dbReference type="EMBL" id="EYB84762.1"/>
    </source>
</evidence>
<sequence>MIGRGYDELKPDGAGYDKVEPTGGRYVKMNVGEEKRPAKEKPKEKSKETKRKASATTTPTSGGDSSEGENAIDLGIQDPREEEWSLMSGNKNDSTGGIEHIESYTGIWTGIARTGAFVALIFCIFPPYLFCTIFQNILMTTLAIIFTMFIFCVLSCVVIILHHTRIVDWFPILTEITGEGFAINDLPADM</sequence>
<comment type="caution">
    <text evidence="3">The sequence shown here is derived from an EMBL/GenBank/DDBJ whole genome shotgun (WGS) entry which is preliminary data.</text>
</comment>
<evidence type="ECO:0000256" key="1">
    <source>
        <dbReference type="SAM" id="MobiDB-lite"/>
    </source>
</evidence>
<gene>
    <name evidence="3" type="primary">Acey_s0310.g2094</name>
    <name evidence="3" type="ORF">Y032_0310g2094</name>
</gene>
<dbReference type="Proteomes" id="UP000024635">
    <property type="component" value="Unassembled WGS sequence"/>
</dbReference>
<keyword evidence="4" id="KW-1185">Reference proteome</keyword>
<protein>
    <submittedName>
        <fullName evidence="3">Uncharacterized protein</fullName>
    </submittedName>
</protein>
<feature type="transmembrane region" description="Helical" evidence="2">
    <location>
        <begin position="110"/>
        <end position="130"/>
    </location>
</feature>
<dbReference type="EMBL" id="JARK01001646">
    <property type="protein sequence ID" value="EYB84762.1"/>
    <property type="molecule type" value="Genomic_DNA"/>
</dbReference>
<keyword evidence="2" id="KW-0812">Transmembrane</keyword>
<keyword evidence="2" id="KW-1133">Transmembrane helix</keyword>
<feature type="transmembrane region" description="Helical" evidence="2">
    <location>
        <begin position="136"/>
        <end position="161"/>
    </location>
</feature>
<accession>A0A016S338</accession>
<proteinExistence type="predicted"/>
<reference evidence="4" key="1">
    <citation type="journal article" date="2015" name="Nat. Genet.">
        <title>The genome and transcriptome of the zoonotic hookworm Ancylostoma ceylanicum identify infection-specific gene families.</title>
        <authorList>
            <person name="Schwarz E.M."/>
            <person name="Hu Y."/>
            <person name="Antoshechkin I."/>
            <person name="Miller M.M."/>
            <person name="Sternberg P.W."/>
            <person name="Aroian R.V."/>
        </authorList>
    </citation>
    <scope>NUCLEOTIDE SEQUENCE</scope>
    <source>
        <strain evidence="4">HY135</strain>
    </source>
</reference>
<name>A0A016S338_9BILA</name>